<sequence length="137" mass="15912">MGNQNLRYWPIWEQTSVGPVLAFTEYREDHPRLNAHLSPDKVWYRPVRCEAQDLFFIARYSPKLSKSSAYQFFGDHRTVRRYPGDGYNGDKWPAALYWSLFEGGIPIHLVYQADTCMWALQHGCTYAKCCSPLLKGS</sequence>
<gene>
    <name evidence="1" type="ORF">BIGN1055_LOCUS705</name>
</gene>
<protein>
    <submittedName>
        <fullName evidence="1">Uncharacterized protein</fullName>
    </submittedName>
</protein>
<dbReference type="AlphaFoldDB" id="A0A7S2P5M4"/>
<accession>A0A7S2P5M4</accession>
<reference evidence="1" key="1">
    <citation type="submission" date="2021-01" db="EMBL/GenBank/DDBJ databases">
        <authorList>
            <person name="Corre E."/>
            <person name="Pelletier E."/>
            <person name="Niang G."/>
            <person name="Scheremetjew M."/>
            <person name="Finn R."/>
            <person name="Kale V."/>
            <person name="Holt S."/>
            <person name="Cochrane G."/>
            <person name="Meng A."/>
            <person name="Brown T."/>
            <person name="Cohen L."/>
        </authorList>
    </citation>
    <scope>NUCLEOTIDE SEQUENCE</scope>
    <source>
        <strain evidence="1">CCMP1258.1</strain>
    </source>
</reference>
<proteinExistence type="predicted"/>
<organism evidence="1">
    <name type="scientific">Bigelowiella natans</name>
    <name type="common">Pedinomonas minutissima</name>
    <name type="synonym">Chlorarachnion sp. (strain CCMP621)</name>
    <dbReference type="NCBI Taxonomy" id="227086"/>
    <lineage>
        <taxon>Eukaryota</taxon>
        <taxon>Sar</taxon>
        <taxon>Rhizaria</taxon>
        <taxon>Cercozoa</taxon>
        <taxon>Chlorarachniophyceae</taxon>
        <taxon>Bigelowiella</taxon>
    </lineage>
</organism>
<dbReference type="EMBL" id="HBHA01001103">
    <property type="protein sequence ID" value="CAD9578780.1"/>
    <property type="molecule type" value="Transcribed_RNA"/>
</dbReference>
<name>A0A7S2P5M4_BIGNA</name>
<evidence type="ECO:0000313" key="1">
    <source>
        <dbReference type="EMBL" id="CAD9578780.1"/>
    </source>
</evidence>